<protein>
    <submittedName>
        <fullName evidence="10">FtsX-like permease family protein</fullName>
    </submittedName>
</protein>
<feature type="domain" description="MacB-like periplasmic core" evidence="9">
    <location>
        <begin position="150"/>
        <end position="303"/>
    </location>
</feature>
<evidence type="ECO:0000256" key="6">
    <source>
        <dbReference type="ARBA" id="ARBA00038076"/>
    </source>
</evidence>
<evidence type="ECO:0000313" key="11">
    <source>
        <dbReference type="Proteomes" id="UP001220478"/>
    </source>
</evidence>
<dbReference type="Pfam" id="PF02687">
    <property type="entry name" value="FtsX"/>
    <property type="match status" value="2"/>
</dbReference>
<dbReference type="EMBL" id="CP118868">
    <property type="protein sequence ID" value="WEG35582.1"/>
    <property type="molecule type" value="Genomic_DNA"/>
</dbReference>
<organism evidence="10 11">
    <name type="scientific">Amygdalobacter indicium</name>
    <dbReference type="NCBI Taxonomy" id="3029272"/>
    <lineage>
        <taxon>Bacteria</taxon>
        <taxon>Bacillati</taxon>
        <taxon>Bacillota</taxon>
        <taxon>Clostridia</taxon>
        <taxon>Eubacteriales</taxon>
        <taxon>Oscillospiraceae</taxon>
        <taxon>Amygdalobacter</taxon>
    </lineage>
</organism>
<evidence type="ECO:0000256" key="3">
    <source>
        <dbReference type="ARBA" id="ARBA00022692"/>
    </source>
</evidence>
<sequence>MNFLVRSYLKNNKKQYIATASAIGISCIFMLCSLFAGNTMTFIMNSKNYVKTQGADLLLLDETLIGQKNKNITVAIPDYLQAKKGRIAEISELQQEDKELLQKHLSNLIADFKHVQDKEAGKNANKPEKRENLYQQIVQKNLLKYLTENYELDKLRPEIIREIPQIKAVYPLYYGVVQADNAKYGTSGMLGAYMTEKTLYNPAIKEGRAPQSENEILLTADTAAHLHCHIGDTVNLKQKKSEKAFQVVGIVPQDAYHRAQGAPLYYVSSAAWRNLFKEDFSNVRTWRIQLQDGANKQQVKLLLQQYLEKNKLLPRNWSLFSAAEFKQAVGGSSQVIKRGLNIALLTFPLLTMFVCYIIITSTFNVILSRRRREIALLRCVGASYRKLVRYSILECLILGLFSSLISVFIAYALSLLLMVKLEIIGSYQHAWNLFGYKAAVITVLTGTLITAWGSLKPAKENNKVPPIAAFNENLLQWQQRKSKTGRLSKFVMFLVAVAATLNFAAAVYFRNSYNAEHKLTQEAAYAVPCLFLGAVLYLIFAVYIGKRYLPLLTAGILQKWGPKSAVVKLAAMNLRRNRERSGATMAALFMGIIMIITTIVGGASLQSTITDSVKKLCPIDVIVQQYNGKENEVKPEVWENLTQVAGVDKSLLLAALPQPDEFIIGERKIEKKEADDKILALPDLGTISRRNFTLKSGEIAVYTPAKNLDGKFSDGQKVQLRYGEQTFEFKLRLINSESSPFMTNLFNISAYISPDAAEMISKKCNVKKQNVMLVAGVKKGLFDSYKLLKEFESLTLNSQMNIQGALVLLSMLNIVLWSMRLILILLISIVSLVALIGVANTLNLAVWSRKRETALLRAVGLDKKSVRQMILLEAYSLSVTSLVVGIVIGLAFAAFGLYVLPLDFGINISYNFVVPPLEVVTVIFLILIFVTLAAYFPVKAATKSDIIKNLGCE</sequence>
<comment type="similarity">
    <text evidence="6">Belongs to the ABC-4 integral membrane protein family.</text>
</comment>
<proteinExistence type="inferred from homology"/>
<evidence type="ECO:0000256" key="1">
    <source>
        <dbReference type="ARBA" id="ARBA00004651"/>
    </source>
</evidence>
<feature type="transmembrane region" description="Helical" evidence="7">
    <location>
        <begin position="16"/>
        <end position="36"/>
    </location>
</feature>
<evidence type="ECO:0000313" key="10">
    <source>
        <dbReference type="EMBL" id="WEG35582.1"/>
    </source>
</evidence>
<feature type="transmembrane region" description="Helical" evidence="7">
    <location>
        <begin position="490"/>
        <end position="511"/>
    </location>
</feature>
<evidence type="ECO:0000259" key="9">
    <source>
        <dbReference type="Pfam" id="PF12704"/>
    </source>
</evidence>
<gene>
    <name evidence="10" type="ORF">PYS61_00005</name>
</gene>
<dbReference type="Proteomes" id="UP001220478">
    <property type="component" value="Chromosome"/>
</dbReference>
<keyword evidence="4 7" id="KW-1133">Transmembrane helix</keyword>
<feature type="domain" description="ABC3 transporter permease C-terminal" evidence="8">
    <location>
        <begin position="825"/>
        <end position="945"/>
    </location>
</feature>
<evidence type="ECO:0000259" key="8">
    <source>
        <dbReference type="Pfam" id="PF02687"/>
    </source>
</evidence>
<feature type="domain" description="ABC3 transporter permease C-terminal" evidence="8">
    <location>
        <begin position="346"/>
        <end position="458"/>
    </location>
</feature>
<feature type="transmembrane region" description="Helical" evidence="7">
    <location>
        <begin position="523"/>
        <end position="544"/>
    </location>
</feature>
<evidence type="ECO:0000256" key="4">
    <source>
        <dbReference type="ARBA" id="ARBA00022989"/>
    </source>
</evidence>
<evidence type="ECO:0000256" key="7">
    <source>
        <dbReference type="SAM" id="Phobius"/>
    </source>
</evidence>
<keyword evidence="2" id="KW-1003">Cell membrane</keyword>
<feature type="transmembrane region" description="Helical" evidence="7">
    <location>
        <begin position="874"/>
        <end position="899"/>
    </location>
</feature>
<dbReference type="RefSeq" id="WP_315571692.1">
    <property type="nucleotide sequence ID" value="NZ_CP118868.1"/>
</dbReference>
<feature type="transmembrane region" description="Helical" evidence="7">
    <location>
        <begin position="387"/>
        <end position="413"/>
    </location>
</feature>
<evidence type="ECO:0000256" key="5">
    <source>
        <dbReference type="ARBA" id="ARBA00023136"/>
    </source>
</evidence>
<feature type="transmembrane region" description="Helical" evidence="7">
    <location>
        <begin position="821"/>
        <end position="847"/>
    </location>
</feature>
<feature type="transmembrane region" description="Helical" evidence="7">
    <location>
        <begin position="433"/>
        <end position="455"/>
    </location>
</feature>
<dbReference type="InterPro" id="IPR003838">
    <property type="entry name" value="ABC3_permease_C"/>
</dbReference>
<keyword evidence="5 7" id="KW-0472">Membrane</keyword>
<feature type="transmembrane region" description="Helical" evidence="7">
    <location>
        <begin position="919"/>
        <end position="938"/>
    </location>
</feature>
<dbReference type="PANTHER" id="PTHR30572">
    <property type="entry name" value="MEMBRANE COMPONENT OF TRANSPORTER-RELATED"/>
    <property type="match status" value="1"/>
</dbReference>
<comment type="subcellular location">
    <subcellularLocation>
        <location evidence="1">Cell membrane</location>
        <topology evidence="1">Multi-pass membrane protein</topology>
    </subcellularLocation>
</comment>
<evidence type="ECO:0000256" key="2">
    <source>
        <dbReference type="ARBA" id="ARBA00022475"/>
    </source>
</evidence>
<dbReference type="InterPro" id="IPR025857">
    <property type="entry name" value="MacB_PCD"/>
</dbReference>
<dbReference type="Pfam" id="PF12704">
    <property type="entry name" value="MacB_PCD"/>
    <property type="match status" value="1"/>
</dbReference>
<reference evidence="10 11" key="1">
    <citation type="submission" date="2023-02" db="EMBL/GenBank/DDBJ databases">
        <title>Novel Oscillospiraceae bacterial genomes.</title>
        <authorList>
            <person name="Srinivasan S."/>
            <person name="Austin M.N."/>
            <person name="Fiedler T.L."/>
            <person name="Strenk S.M."/>
            <person name="Agnew K.J."/>
            <person name="Nagana Gowda G.A."/>
            <person name="Raftery D."/>
            <person name="Beamer M.A."/>
            <person name="Achilles S.L."/>
            <person name="Wiesenfeld H.C."/>
            <person name="Fredricks D.N."/>
            <person name="Hillier S.L."/>
        </authorList>
    </citation>
    <scope>NUCLEOTIDE SEQUENCE [LARGE SCALE GENOMIC DNA]</scope>
    <source>
        <strain evidence="10 11">CHIC02 1186E3-8</strain>
    </source>
</reference>
<keyword evidence="3 7" id="KW-0812">Transmembrane</keyword>
<feature type="transmembrane region" description="Helical" evidence="7">
    <location>
        <begin position="342"/>
        <end position="367"/>
    </location>
</feature>
<keyword evidence="11" id="KW-1185">Reference proteome</keyword>
<feature type="transmembrane region" description="Helical" evidence="7">
    <location>
        <begin position="582"/>
        <end position="605"/>
    </location>
</feature>
<dbReference type="PANTHER" id="PTHR30572:SF4">
    <property type="entry name" value="ABC TRANSPORTER PERMEASE YTRF"/>
    <property type="match status" value="1"/>
</dbReference>
<name>A0ABY8C816_9FIRM</name>
<accession>A0ABY8C816</accession>
<dbReference type="InterPro" id="IPR050250">
    <property type="entry name" value="Macrolide_Exporter_MacB"/>
</dbReference>